<keyword evidence="2" id="KW-1185">Reference proteome</keyword>
<dbReference type="Proteomes" id="UP000291822">
    <property type="component" value="Unassembled WGS sequence"/>
</dbReference>
<evidence type="ECO:0000313" key="1">
    <source>
        <dbReference type="EMBL" id="TCI07271.1"/>
    </source>
</evidence>
<protein>
    <submittedName>
        <fullName evidence="1">DUF4865 family protein</fullName>
    </submittedName>
</protein>
<dbReference type="AlphaFoldDB" id="A0A4R0YQZ3"/>
<dbReference type="Pfam" id="PF16157">
    <property type="entry name" value="DUF4865"/>
    <property type="match status" value="1"/>
</dbReference>
<comment type="caution">
    <text evidence="1">The sequence shown here is derived from an EMBL/GenBank/DDBJ whole genome shotgun (WGS) entry which is preliminary data.</text>
</comment>
<organism evidence="1 2">
    <name type="scientific">Dyella soli</name>
    <dbReference type="NCBI Taxonomy" id="522319"/>
    <lineage>
        <taxon>Bacteria</taxon>
        <taxon>Pseudomonadati</taxon>
        <taxon>Pseudomonadota</taxon>
        <taxon>Gammaproteobacteria</taxon>
        <taxon>Lysobacterales</taxon>
        <taxon>Rhodanobacteraceae</taxon>
        <taxon>Dyella</taxon>
    </lineage>
</organism>
<dbReference type="InterPro" id="IPR032349">
    <property type="entry name" value="DUF4865"/>
</dbReference>
<gene>
    <name evidence="1" type="ORF">EZM97_32245</name>
</gene>
<name>A0A4R0YQZ3_9GAMM</name>
<evidence type="ECO:0000313" key="2">
    <source>
        <dbReference type="Proteomes" id="UP000291822"/>
    </source>
</evidence>
<reference evidence="1 2" key="1">
    <citation type="submission" date="2019-02" db="EMBL/GenBank/DDBJ databases">
        <title>Dyella amyloliquefaciens sp. nov., isolated from forest soil.</title>
        <authorList>
            <person name="Gao Z.-H."/>
            <person name="Qiu L.-H."/>
        </authorList>
    </citation>
    <scope>NUCLEOTIDE SEQUENCE [LARGE SCALE GENOMIC DNA]</scope>
    <source>
        <strain evidence="1 2">KACC 12747</strain>
    </source>
</reference>
<proteinExistence type="predicted"/>
<dbReference type="EMBL" id="SJTG01000005">
    <property type="protein sequence ID" value="TCI07271.1"/>
    <property type="molecule type" value="Genomic_DNA"/>
</dbReference>
<accession>A0A4R0YQZ3</accession>
<sequence length="190" mass="21422">MIAMQYSFTLPADYDMAIVRQRIASKGPMLDDFDGLHFKAYLHTTRGDPTFDAHENLYAPFYLWRDSAAMQRFLGSPGFAGVAQAFGWPVIGCWPVWDAQVTPEARDARFASQEIHAIEPYTDLDALRRDEQSALQHDIGRGALAAVNAFEPTTWTRVRFRLWREPPAATAASHRRLYAVGHVSQPPTRG</sequence>